<evidence type="ECO:0000313" key="7">
    <source>
        <dbReference type="Proteomes" id="UP000091918"/>
    </source>
</evidence>
<organism evidence="6 7">
    <name type="scientific">Emergomyces africanus</name>
    <dbReference type="NCBI Taxonomy" id="1955775"/>
    <lineage>
        <taxon>Eukaryota</taxon>
        <taxon>Fungi</taxon>
        <taxon>Dikarya</taxon>
        <taxon>Ascomycota</taxon>
        <taxon>Pezizomycotina</taxon>
        <taxon>Eurotiomycetes</taxon>
        <taxon>Eurotiomycetidae</taxon>
        <taxon>Onygenales</taxon>
        <taxon>Ajellomycetaceae</taxon>
        <taxon>Emergomyces</taxon>
    </lineage>
</organism>
<dbReference type="EMBL" id="LGUA01001371">
    <property type="protein sequence ID" value="OAX78683.1"/>
    <property type="molecule type" value="Genomic_DNA"/>
</dbReference>
<evidence type="ECO:0000313" key="6">
    <source>
        <dbReference type="EMBL" id="OAX78683.1"/>
    </source>
</evidence>
<protein>
    <recommendedName>
        <fullName evidence="5">NACHT-NTPase and P-loop NTPases N-terminal domain-containing protein</fullName>
    </recommendedName>
</protein>
<feature type="domain" description="NACHT-NTPase and P-loop NTPases N-terminal" evidence="5">
    <location>
        <begin position="12"/>
        <end position="136"/>
    </location>
</feature>
<dbReference type="InterPro" id="IPR031352">
    <property type="entry name" value="SesA"/>
</dbReference>
<dbReference type="PANTHER" id="PTHR24189">
    <property type="entry name" value="MYOTROPHIN"/>
    <property type="match status" value="1"/>
</dbReference>
<feature type="repeat" description="ANK" evidence="3">
    <location>
        <begin position="459"/>
        <end position="491"/>
    </location>
</feature>
<dbReference type="SUPFAM" id="SSF48403">
    <property type="entry name" value="Ankyrin repeat"/>
    <property type="match status" value="1"/>
</dbReference>
<proteinExistence type="predicted"/>
<gene>
    <name evidence="6" type="ORF">ACJ72_07006</name>
</gene>
<keyword evidence="2 3" id="KW-0040">ANK repeat</keyword>
<reference evidence="6 7" key="1">
    <citation type="submission" date="2015-07" db="EMBL/GenBank/DDBJ databases">
        <title>Emmonsia species relationships and genome sequence.</title>
        <authorList>
            <person name="Cuomo C.A."/>
            <person name="Schwartz I.S."/>
            <person name="Kenyon C."/>
            <person name="de Hoog G.S."/>
            <person name="Govender N.P."/>
            <person name="Botha A."/>
            <person name="Moreno L."/>
            <person name="de Vries M."/>
            <person name="Munoz J.F."/>
            <person name="Stielow J.B."/>
        </authorList>
    </citation>
    <scope>NUCLEOTIDE SEQUENCE [LARGE SCALE GENOMIC DNA]</scope>
    <source>
        <strain evidence="6 7">CBS 136260</strain>
    </source>
</reference>
<keyword evidence="1" id="KW-0677">Repeat</keyword>
<feature type="coiled-coil region" evidence="4">
    <location>
        <begin position="742"/>
        <end position="769"/>
    </location>
</feature>
<dbReference type="AlphaFoldDB" id="A0A1B7NPD4"/>
<evidence type="ECO:0000256" key="3">
    <source>
        <dbReference type="PROSITE-ProRule" id="PRU00023"/>
    </source>
</evidence>
<dbReference type="SMART" id="SM00248">
    <property type="entry name" value="ANK"/>
    <property type="match status" value="3"/>
</dbReference>
<evidence type="ECO:0000256" key="4">
    <source>
        <dbReference type="SAM" id="Coils"/>
    </source>
</evidence>
<dbReference type="Gene3D" id="1.25.40.20">
    <property type="entry name" value="Ankyrin repeat-containing domain"/>
    <property type="match status" value="2"/>
</dbReference>
<dbReference type="InterPro" id="IPR050745">
    <property type="entry name" value="Multifunctional_regulatory"/>
</dbReference>
<dbReference type="OrthoDB" id="3200163at2759"/>
<evidence type="ECO:0000256" key="1">
    <source>
        <dbReference type="ARBA" id="ARBA00022737"/>
    </source>
</evidence>
<dbReference type="Pfam" id="PF17107">
    <property type="entry name" value="SesA"/>
    <property type="match status" value="1"/>
</dbReference>
<dbReference type="Pfam" id="PF12796">
    <property type="entry name" value="Ank_2"/>
    <property type="match status" value="1"/>
</dbReference>
<dbReference type="STRING" id="1658172.A0A1B7NPD4"/>
<keyword evidence="4" id="KW-0175">Coiled coil</keyword>
<name>A0A1B7NPD4_9EURO</name>
<keyword evidence="7" id="KW-1185">Reference proteome</keyword>
<dbReference type="PROSITE" id="PS50088">
    <property type="entry name" value="ANK_REPEAT"/>
    <property type="match status" value="2"/>
</dbReference>
<comment type="caution">
    <text evidence="6">The sequence shown here is derived from an EMBL/GenBank/DDBJ whole genome shotgun (WGS) entry which is preliminary data.</text>
</comment>
<dbReference type="Proteomes" id="UP000091918">
    <property type="component" value="Unassembled WGS sequence"/>
</dbReference>
<evidence type="ECO:0000259" key="5">
    <source>
        <dbReference type="Pfam" id="PF17107"/>
    </source>
</evidence>
<sequence>MAEALAAVGAASSIVQLLDFTVKVTTRLCVFLKDSNNSPESFRAIQLELPFFVEALRETKSHLDLELYTPSAVAAIQCLVGECTSLMATLDAMLAKSVPRKDDSKMARSRKAVYGVSREKLILALNAKISEYTKKLLLYQGATSSRLLMKSLDRLLGDRSLFQPLSVAPSPARNETELSLMGDMKIARRKNRAARSSQYQFSSSVNLSRLGIFWNVHISLNLSWERGSYTLCPSLQAQRLVKRTSPGFEVFWKCDNYFMELSDGLVELRRLFQDGLASPFDADPEGKTWSELLLDFRGAGDAKVRREFLKVLNECNARISTSIPIQSICYPVQRCVLPTLNANFLIEESDDASILLDILIQDNPNGDIWGGYNQSLDPFYLELIRKFSKHAYGLWNQTSLMDAILCGTAADIVSCIEHKVPLDDRNSFGQTAMHLAVLRPSVVALLIQAGAQVDIKDNAGVTPLCYTIWYGCAETMTLLLEAGANPFLPDEPENLTKFPEKVLNDVIDSYVANWLETLGLDFEFPSLTGFSALLDSGINPNVTSKSNVTLLHCVAGGHEVHALFRAGFTKVDQLDDLGNSPLMNALRSYCRPESTYKAILTHGADVNLRNNHGTSAMHILCEAIGSHYPTPDNLKGLSMKFERAAICLSYGADPLARDNCQCHCSVNGCSPTTLLLNRFRKDNWRVVLLAFEWLLMLKEYRGITVADAAVTDLVRSMQFNLLGLTHVCEMQVPGVTGRHFLRNEIDEILDRENDNIQCLEESMLCFKQRPDHSIEGSWVYVLSSLHRSDFKTTSEVWNLGLWKRSAMQNVTPQSTTPWKSSTELVSHWTPELRGAHWTSYCFVDKLCDEYRLAVKHFESTVKPNSELYSKWVEYVFEHKDEFEFPRPLDAEWLQTRRYWAAQQVKRMAGSN</sequence>
<feature type="repeat" description="ANK" evidence="3">
    <location>
        <begin position="577"/>
        <end position="611"/>
    </location>
</feature>
<dbReference type="InterPro" id="IPR002110">
    <property type="entry name" value="Ankyrin_rpt"/>
</dbReference>
<dbReference type="PANTHER" id="PTHR24189:SF50">
    <property type="entry name" value="ANKYRIN REPEAT AND SOCS BOX PROTEIN 2"/>
    <property type="match status" value="1"/>
</dbReference>
<accession>A0A1B7NPD4</accession>
<evidence type="ECO:0000256" key="2">
    <source>
        <dbReference type="ARBA" id="ARBA00023043"/>
    </source>
</evidence>
<dbReference type="InterPro" id="IPR036770">
    <property type="entry name" value="Ankyrin_rpt-contain_sf"/>
</dbReference>